<protein>
    <submittedName>
        <fullName evidence="1">Uncharacterized protein</fullName>
    </submittedName>
</protein>
<dbReference type="RefSeq" id="WP_202250663.1">
    <property type="nucleotide sequence ID" value="NZ_JAESJJ010000051.1"/>
</dbReference>
<evidence type="ECO:0000313" key="1">
    <source>
        <dbReference type="EMBL" id="MBL3611178.1"/>
    </source>
</evidence>
<keyword evidence="2" id="KW-1185">Reference proteome</keyword>
<proteinExistence type="predicted"/>
<organism evidence="1 2">
    <name type="scientific">Rhodovulum sulfidophilum</name>
    <name type="common">Rhodobacter sulfidophilus</name>
    <dbReference type="NCBI Taxonomy" id="35806"/>
    <lineage>
        <taxon>Bacteria</taxon>
        <taxon>Pseudomonadati</taxon>
        <taxon>Pseudomonadota</taxon>
        <taxon>Alphaproteobacteria</taxon>
        <taxon>Rhodobacterales</taxon>
        <taxon>Paracoccaceae</taxon>
        <taxon>Rhodovulum</taxon>
    </lineage>
</organism>
<name>A0ABS1RYJ9_RHOSU</name>
<dbReference type="EMBL" id="JAESJJ010000051">
    <property type="protein sequence ID" value="MBL3611178.1"/>
    <property type="molecule type" value="Genomic_DNA"/>
</dbReference>
<accession>A0ABS1RYJ9</accession>
<sequence length="151" mass="16848">MAARPKPSQRLLNPEDGTEVFGIVPKLRLGHLQTEEAPIYLQWGRHKGPHHGHGASHIWAEHRNDMGKLGLTTSDEVPAYVKRVIKSGTSLYFEAERMRGNQRTSAVRSSAGTVILEYVEQIVQGEVQPYWRIITAFPRAQGIGTAVGRIK</sequence>
<reference evidence="1 2" key="1">
    <citation type="submission" date="2021-01" db="EMBL/GenBank/DDBJ databases">
        <title>Draft genomes of Rhodovulum sulfidophilum.</title>
        <authorList>
            <person name="Guzman M.S."/>
        </authorList>
    </citation>
    <scope>NUCLEOTIDE SEQUENCE [LARGE SCALE GENOMIC DNA]</scope>
    <source>
        <strain evidence="1 2">AB35</strain>
    </source>
</reference>
<evidence type="ECO:0000313" key="2">
    <source>
        <dbReference type="Proteomes" id="UP000604473"/>
    </source>
</evidence>
<gene>
    <name evidence="1" type="ORF">JMM60_20875</name>
</gene>
<dbReference type="Proteomes" id="UP000604473">
    <property type="component" value="Unassembled WGS sequence"/>
</dbReference>
<comment type="caution">
    <text evidence="1">The sequence shown here is derived from an EMBL/GenBank/DDBJ whole genome shotgun (WGS) entry which is preliminary data.</text>
</comment>